<dbReference type="AlphaFoldDB" id="A0A0C3CTB9"/>
<dbReference type="OrthoDB" id="5348716at2759"/>
<evidence type="ECO:0000313" key="3">
    <source>
        <dbReference type="Proteomes" id="UP000053424"/>
    </source>
</evidence>
<organism evidence="2 3">
    <name type="scientific">Hebeloma cylindrosporum</name>
    <dbReference type="NCBI Taxonomy" id="76867"/>
    <lineage>
        <taxon>Eukaryota</taxon>
        <taxon>Fungi</taxon>
        <taxon>Dikarya</taxon>
        <taxon>Basidiomycota</taxon>
        <taxon>Agaricomycotina</taxon>
        <taxon>Agaricomycetes</taxon>
        <taxon>Agaricomycetidae</taxon>
        <taxon>Agaricales</taxon>
        <taxon>Agaricineae</taxon>
        <taxon>Hymenogastraceae</taxon>
        <taxon>Hebeloma</taxon>
    </lineage>
</organism>
<dbReference type="HOGENOM" id="CLU_159493_0_0_1"/>
<feature type="chain" id="PRO_5002162832" description="Hydrophobin" evidence="1">
    <location>
        <begin position="21"/>
        <end position="113"/>
    </location>
</feature>
<sequence length="113" mass="11945">MQSFLKTLALPLLLVSSSLAICPGFNYGVGNVQSLGGGVNRWNVYDDSCNVVDGLTTTFNPCTVGTFGCSPPPIIFNEYTNSFTGLRYACRTDPNSGTCGSDVVSVCCRNDGN</sequence>
<accession>A0A0C3CTB9</accession>
<evidence type="ECO:0008006" key="4">
    <source>
        <dbReference type="Google" id="ProtNLM"/>
    </source>
</evidence>
<proteinExistence type="predicted"/>
<keyword evidence="1" id="KW-0732">Signal</keyword>
<evidence type="ECO:0000313" key="2">
    <source>
        <dbReference type="EMBL" id="KIM47344.1"/>
    </source>
</evidence>
<dbReference type="EMBL" id="KN831770">
    <property type="protein sequence ID" value="KIM47344.1"/>
    <property type="molecule type" value="Genomic_DNA"/>
</dbReference>
<dbReference type="Proteomes" id="UP000053424">
    <property type="component" value="Unassembled WGS sequence"/>
</dbReference>
<reference evidence="3" key="2">
    <citation type="submission" date="2015-01" db="EMBL/GenBank/DDBJ databases">
        <title>Evolutionary Origins and Diversification of the Mycorrhizal Mutualists.</title>
        <authorList>
            <consortium name="DOE Joint Genome Institute"/>
            <consortium name="Mycorrhizal Genomics Consortium"/>
            <person name="Kohler A."/>
            <person name="Kuo A."/>
            <person name="Nagy L.G."/>
            <person name="Floudas D."/>
            <person name="Copeland A."/>
            <person name="Barry K.W."/>
            <person name="Cichocki N."/>
            <person name="Veneault-Fourrey C."/>
            <person name="LaButti K."/>
            <person name="Lindquist E.A."/>
            <person name="Lipzen A."/>
            <person name="Lundell T."/>
            <person name="Morin E."/>
            <person name="Murat C."/>
            <person name="Riley R."/>
            <person name="Ohm R."/>
            <person name="Sun H."/>
            <person name="Tunlid A."/>
            <person name="Henrissat B."/>
            <person name="Grigoriev I.V."/>
            <person name="Hibbett D.S."/>
            <person name="Martin F."/>
        </authorList>
    </citation>
    <scope>NUCLEOTIDE SEQUENCE [LARGE SCALE GENOMIC DNA]</scope>
    <source>
        <strain evidence="3">h7</strain>
    </source>
</reference>
<protein>
    <recommendedName>
        <fullName evidence="4">Hydrophobin</fullName>
    </recommendedName>
</protein>
<keyword evidence="3" id="KW-1185">Reference proteome</keyword>
<feature type="signal peptide" evidence="1">
    <location>
        <begin position="1"/>
        <end position="20"/>
    </location>
</feature>
<evidence type="ECO:0000256" key="1">
    <source>
        <dbReference type="SAM" id="SignalP"/>
    </source>
</evidence>
<reference evidence="2 3" key="1">
    <citation type="submission" date="2014-04" db="EMBL/GenBank/DDBJ databases">
        <authorList>
            <consortium name="DOE Joint Genome Institute"/>
            <person name="Kuo A."/>
            <person name="Gay G."/>
            <person name="Dore J."/>
            <person name="Kohler A."/>
            <person name="Nagy L.G."/>
            <person name="Floudas D."/>
            <person name="Copeland A."/>
            <person name="Barry K.W."/>
            <person name="Cichocki N."/>
            <person name="Veneault-Fourrey C."/>
            <person name="LaButti K."/>
            <person name="Lindquist E.A."/>
            <person name="Lipzen A."/>
            <person name="Lundell T."/>
            <person name="Morin E."/>
            <person name="Murat C."/>
            <person name="Sun H."/>
            <person name="Tunlid A."/>
            <person name="Henrissat B."/>
            <person name="Grigoriev I.V."/>
            <person name="Hibbett D.S."/>
            <person name="Martin F."/>
            <person name="Nordberg H.P."/>
            <person name="Cantor M.N."/>
            <person name="Hua S.X."/>
        </authorList>
    </citation>
    <scope>NUCLEOTIDE SEQUENCE [LARGE SCALE GENOMIC DNA]</scope>
    <source>
        <strain evidence="3">h7</strain>
    </source>
</reference>
<name>A0A0C3CTB9_HEBCY</name>
<gene>
    <name evidence="2" type="ORF">M413DRAFT_64049</name>
</gene>